<evidence type="ECO:0000313" key="3">
    <source>
        <dbReference type="Proteomes" id="UP000194664"/>
    </source>
</evidence>
<sequence length="168" mass="18346">MKQLFMRYATPLIFGFFLISVITGVAMYFDLGPRSFHSMHEILGLVLVVPFVLHLWRNWRPVKNYFKHAPMMISLAIAAVSASFFLLQPTPEGGPNGGGRPAQFEIAALILSQPIAEVAPIFDMSTDDFTAALSDGGYTVTSSDETLTDIAAASGKTENDAQQFLLSI</sequence>
<dbReference type="RefSeq" id="WP_086450359.1">
    <property type="nucleotide sequence ID" value="NZ_MSPP01000001.1"/>
</dbReference>
<keyword evidence="1" id="KW-0472">Membrane</keyword>
<comment type="caution">
    <text evidence="2">The sequence shown here is derived from an EMBL/GenBank/DDBJ whole genome shotgun (WGS) entry which is preliminary data.</text>
</comment>
<protein>
    <submittedName>
        <fullName evidence="2">Uncharacterized protein</fullName>
    </submittedName>
</protein>
<organism evidence="2 3">
    <name type="scientific">Marivivens niveibacter</name>
    <dbReference type="NCBI Taxonomy" id="1930667"/>
    <lineage>
        <taxon>Bacteria</taxon>
        <taxon>Pseudomonadati</taxon>
        <taxon>Pseudomonadota</taxon>
        <taxon>Alphaproteobacteria</taxon>
        <taxon>Rhodobacterales</taxon>
        <taxon>Paracoccaceae</taxon>
        <taxon>Marivivens group</taxon>
        <taxon>Marivivens</taxon>
    </lineage>
</organism>
<gene>
    <name evidence="2" type="ORF">BVC71_04290</name>
</gene>
<feature type="transmembrane region" description="Helical" evidence="1">
    <location>
        <begin position="68"/>
        <end position="87"/>
    </location>
</feature>
<feature type="transmembrane region" description="Helical" evidence="1">
    <location>
        <begin position="12"/>
        <end position="29"/>
    </location>
</feature>
<reference evidence="2 3" key="1">
    <citation type="submission" date="2016-12" db="EMBL/GenBank/DDBJ databases">
        <title>The draft genome sequence of HSLHS2.</title>
        <authorList>
            <person name="Hu D."/>
            <person name="Wang L."/>
            <person name="Shao Z."/>
        </authorList>
    </citation>
    <scope>NUCLEOTIDE SEQUENCE [LARGE SCALE GENOMIC DNA]</scope>
    <source>
        <strain evidence="2">MCCC 1A06712</strain>
    </source>
</reference>
<evidence type="ECO:0000313" key="2">
    <source>
        <dbReference type="EMBL" id="OUD10712.1"/>
    </source>
</evidence>
<dbReference type="AlphaFoldDB" id="A0A251X268"/>
<dbReference type="EMBL" id="MSPP01000001">
    <property type="protein sequence ID" value="OUD10712.1"/>
    <property type="molecule type" value="Genomic_DNA"/>
</dbReference>
<evidence type="ECO:0000256" key="1">
    <source>
        <dbReference type="SAM" id="Phobius"/>
    </source>
</evidence>
<keyword evidence="1" id="KW-1133">Transmembrane helix</keyword>
<dbReference type="Proteomes" id="UP000194664">
    <property type="component" value="Unassembled WGS sequence"/>
</dbReference>
<name>A0A251X268_9RHOB</name>
<accession>A0A251X268</accession>
<keyword evidence="1" id="KW-0812">Transmembrane</keyword>
<proteinExistence type="predicted"/>
<feature type="transmembrane region" description="Helical" evidence="1">
    <location>
        <begin position="35"/>
        <end position="56"/>
    </location>
</feature>
<keyword evidence="3" id="KW-1185">Reference proteome</keyword>